<proteinExistence type="inferred from homology"/>
<comment type="caution">
    <text evidence="9">The sequence shown here is derived from an EMBL/GenBank/DDBJ whole genome shotgun (WGS) entry which is preliminary data.</text>
</comment>
<feature type="compositionally biased region" description="Basic and acidic residues" evidence="7">
    <location>
        <begin position="1"/>
        <end position="16"/>
    </location>
</feature>
<comment type="subcellular location">
    <subcellularLocation>
        <location evidence="1">Cell membrane</location>
        <topology evidence="1">Multi-pass membrane protein</topology>
    </subcellularLocation>
</comment>
<organism evidence="9 10">
    <name type="scientific">Luteolibacter arcticus</name>
    <dbReference type="NCBI Taxonomy" id="1581411"/>
    <lineage>
        <taxon>Bacteria</taxon>
        <taxon>Pseudomonadati</taxon>
        <taxon>Verrucomicrobiota</taxon>
        <taxon>Verrucomicrobiia</taxon>
        <taxon>Verrucomicrobiales</taxon>
        <taxon>Verrucomicrobiaceae</taxon>
        <taxon>Luteolibacter</taxon>
    </lineage>
</organism>
<evidence type="ECO:0000256" key="3">
    <source>
        <dbReference type="ARBA" id="ARBA00022475"/>
    </source>
</evidence>
<reference evidence="9 10" key="1">
    <citation type="submission" date="2022-10" db="EMBL/GenBank/DDBJ databases">
        <title>Luteolibacter arcticus strain CCTCC AB 2014275, whole genome shotgun sequencing project.</title>
        <authorList>
            <person name="Zhao G."/>
            <person name="Shen L."/>
        </authorList>
    </citation>
    <scope>NUCLEOTIDE SEQUENCE [LARGE SCALE GENOMIC DNA]</scope>
    <source>
        <strain evidence="9 10">CCTCC AB 2014275</strain>
    </source>
</reference>
<gene>
    <name evidence="9" type="ORF">OKA05_10085</name>
</gene>
<evidence type="ECO:0000313" key="10">
    <source>
        <dbReference type="Proteomes" id="UP001320876"/>
    </source>
</evidence>
<evidence type="ECO:0000256" key="2">
    <source>
        <dbReference type="ARBA" id="ARBA00007430"/>
    </source>
</evidence>
<evidence type="ECO:0000256" key="1">
    <source>
        <dbReference type="ARBA" id="ARBA00004651"/>
    </source>
</evidence>
<feature type="transmembrane region" description="Helical" evidence="8">
    <location>
        <begin position="214"/>
        <end position="236"/>
    </location>
</feature>
<feature type="transmembrane region" description="Helical" evidence="8">
    <location>
        <begin position="369"/>
        <end position="391"/>
    </location>
</feature>
<dbReference type="RefSeq" id="WP_264487006.1">
    <property type="nucleotide sequence ID" value="NZ_JAPDDT010000003.1"/>
</dbReference>
<keyword evidence="6 8" id="KW-0472">Membrane</keyword>
<evidence type="ECO:0000313" key="9">
    <source>
        <dbReference type="EMBL" id="MCW1922900.1"/>
    </source>
</evidence>
<dbReference type="CDD" id="cd13127">
    <property type="entry name" value="MATE_tuaB_like"/>
    <property type="match status" value="1"/>
</dbReference>
<evidence type="ECO:0000256" key="4">
    <source>
        <dbReference type="ARBA" id="ARBA00022692"/>
    </source>
</evidence>
<evidence type="ECO:0000256" key="7">
    <source>
        <dbReference type="SAM" id="MobiDB-lite"/>
    </source>
</evidence>
<feature type="transmembrane region" description="Helical" evidence="8">
    <location>
        <begin position="155"/>
        <end position="174"/>
    </location>
</feature>
<protein>
    <submittedName>
        <fullName evidence="9">Lipopolysaccharide biosynthesis protein</fullName>
    </submittedName>
</protein>
<name>A0ABT3GH03_9BACT</name>
<sequence>MQAELVIEKPPDEPLPLRRIGGEQAGPKRPNKKRRRNPFATIDVSKDLRKNSVRGASYMSMARIGGLVLRIGSTGVLARMISQSDFGLMGMTAVFTNFLAIFMDVGLSQATIQRKDINHRQISTLFWINVALSLLIAVVFAGSAPLIAMFYKTPMLVTIIPVLALSFLFGGLGLQHSALLTRNMRYSLLAVSEIGSSIAGVAVAIFMARAGMGYWSLVGLALAPPVVKTIIMWLSLRWVPSPPSRNNGVRSMLKFGGDVLGFNIVNYFSRQAGSLLIGRYCGANPLALYDRAYSLLLMPIGQINGPLGAVSIPALSRLQNEPERFGRYYLNAILLICSLSIPVIAGLTLFSEQVVLLWLGEKWMNTAEIFRLLAPAALIGGISNPAGWLLIALGDTKRYRTMGVVNSLIIVAAFILGAFFWPDREPGQDGSLKGVAIAYSAAMILNFIPYWAWSLKGTPVKLGQVLRTMLIPTVSCIPAGAAAWWILSLAHGRIDAWGLVIAAGLAFSIIYAVILLFGFKKLSFFRNIAGEFRKKG</sequence>
<feature type="transmembrane region" description="Helical" evidence="8">
    <location>
        <begin position="403"/>
        <end position="422"/>
    </location>
</feature>
<dbReference type="EMBL" id="JAPDDT010000003">
    <property type="protein sequence ID" value="MCW1922900.1"/>
    <property type="molecule type" value="Genomic_DNA"/>
</dbReference>
<evidence type="ECO:0000256" key="6">
    <source>
        <dbReference type="ARBA" id="ARBA00023136"/>
    </source>
</evidence>
<evidence type="ECO:0000256" key="8">
    <source>
        <dbReference type="SAM" id="Phobius"/>
    </source>
</evidence>
<keyword evidence="10" id="KW-1185">Reference proteome</keyword>
<keyword evidence="3" id="KW-1003">Cell membrane</keyword>
<dbReference type="PANTHER" id="PTHR30250:SF10">
    <property type="entry name" value="LIPOPOLYSACCHARIDE BIOSYNTHESIS PROTEIN WZXC"/>
    <property type="match status" value="1"/>
</dbReference>
<feature type="transmembrane region" description="Helical" evidence="8">
    <location>
        <begin position="86"/>
        <end position="105"/>
    </location>
</feature>
<feature type="transmembrane region" description="Helical" evidence="8">
    <location>
        <begin position="434"/>
        <end position="453"/>
    </location>
</feature>
<feature type="transmembrane region" description="Helical" evidence="8">
    <location>
        <begin position="465"/>
        <end position="487"/>
    </location>
</feature>
<feature type="region of interest" description="Disordered" evidence="7">
    <location>
        <begin position="1"/>
        <end position="38"/>
    </location>
</feature>
<feature type="transmembrane region" description="Helical" evidence="8">
    <location>
        <begin position="328"/>
        <end position="349"/>
    </location>
</feature>
<dbReference type="Pfam" id="PF13440">
    <property type="entry name" value="Polysacc_synt_3"/>
    <property type="match status" value="1"/>
</dbReference>
<accession>A0ABT3GH03</accession>
<keyword evidence="4 8" id="KW-0812">Transmembrane</keyword>
<feature type="transmembrane region" description="Helical" evidence="8">
    <location>
        <begin position="499"/>
        <end position="519"/>
    </location>
</feature>
<keyword evidence="5 8" id="KW-1133">Transmembrane helix</keyword>
<feature type="transmembrane region" description="Helical" evidence="8">
    <location>
        <begin position="58"/>
        <end position="80"/>
    </location>
</feature>
<feature type="transmembrane region" description="Helical" evidence="8">
    <location>
        <begin position="126"/>
        <end position="149"/>
    </location>
</feature>
<evidence type="ECO:0000256" key="5">
    <source>
        <dbReference type="ARBA" id="ARBA00022989"/>
    </source>
</evidence>
<feature type="transmembrane region" description="Helical" evidence="8">
    <location>
        <begin position="186"/>
        <end position="208"/>
    </location>
</feature>
<dbReference type="PANTHER" id="PTHR30250">
    <property type="entry name" value="PST FAMILY PREDICTED COLANIC ACID TRANSPORTER"/>
    <property type="match status" value="1"/>
</dbReference>
<comment type="similarity">
    <text evidence="2">Belongs to the polysaccharide synthase family.</text>
</comment>
<dbReference type="Proteomes" id="UP001320876">
    <property type="component" value="Unassembled WGS sequence"/>
</dbReference>
<dbReference type="InterPro" id="IPR050833">
    <property type="entry name" value="Poly_Biosynth_Transport"/>
</dbReference>